<evidence type="ECO:0000259" key="2">
    <source>
        <dbReference type="Pfam" id="PF15635"/>
    </source>
</evidence>
<feature type="domain" description="Tox-GHH2" evidence="2">
    <location>
        <begin position="258"/>
        <end position="386"/>
    </location>
</feature>
<dbReference type="Proteomes" id="UP000023430">
    <property type="component" value="Unassembled WGS sequence"/>
</dbReference>
<sequence length="452" mass="48259">MTVYANKLEVSCKAQANMVIAAFPDVCMTPPENPATPPGVPVPYPNFGFDSDTDKGTGTVKIGGKTVNQKNKSYFTKTTGDEAGCAAKKGVITSKNTGKAYSQAFSMNVKAEAENLTRFSDIQTNNHASTPANAPPFPKISSANFKDGKDPCVDDFKKVTDNCPAGKSLEDVCANAGLKKEWEGVEVDNTSKASDARLQMNTTSVEVKDGKGGKGVSNVNKMRMKHYACAQDDACLRARKCVLVSKKDADKGECCGMQTGHHLIPEFSFATGTHGDGDPLKGCKGYDPQEAPTICVEGCCHTKGSHGLMHGEYYIGFMSAADDGKGGKTHKPKKKLSIAGKTKKTGDSYNLTHAEARKIATESVAKVFPVSDCNPDCIEAQLKEYHSTTAGISDDTDMRCDAGPGRGLEDAKRRSGRIDQILQAARNIVEKTGTATKRRLSSATSSAAKRRK</sequence>
<proteinExistence type="predicted"/>
<dbReference type="STRING" id="1449351.RISW2_15530"/>
<dbReference type="Pfam" id="PF15635">
    <property type="entry name" value="Tox-GHH2"/>
    <property type="match status" value="1"/>
</dbReference>
<protein>
    <recommendedName>
        <fullName evidence="2">Tox-GHH2 domain-containing protein</fullName>
    </recommendedName>
</protein>
<feature type="compositionally biased region" description="Low complexity" evidence="1">
    <location>
        <begin position="441"/>
        <end position="452"/>
    </location>
</feature>
<dbReference type="Pfam" id="PF13665">
    <property type="entry name" value="Tox-PAAR-like"/>
    <property type="match status" value="1"/>
</dbReference>
<feature type="region of interest" description="Disordered" evidence="1">
    <location>
        <begin position="396"/>
        <end position="416"/>
    </location>
</feature>
<comment type="caution">
    <text evidence="3">The sequence shown here is derived from an EMBL/GenBank/DDBJ whole genome shotgun (WGS) entry which is preliminary data.</text>
</comment>
<dbReference type="eggNOG" id="COG1475">
    <property type="taxonomic scope" value="Bacteria"/>
</dbReference>
<dbReference type="PATRIC" id="fig|1449351.3.peg.663"/>
<name>X7FDX3_9RHOB</name>
<gene>
    <name evidence="3" type="ORF">RISW2_15530</name>
</gene>
<dbReference type="RefSeq" id="WP_084615231.1">
    <property type="nucleotide sequence ID" value="NZ_JAME01000004.1"/>
</dbReference>
<evidence type="ECO:0000313" key="4">
    <source>
        <dbReference type="Proteomes" id="UP000023430"/>
    </source>
</evidence>
<feature type="region of interest" description="Disordered" evidence="1">
    <location>
        <begin position="430"/>
        <end position="452"/>
    </location>
</feature>
<feature type="compositionally biased region" description="Basic and acidic residues" evidence="1">
    <location>
        <begin position="407"/>
        <end position="416"/>
    </location>
</feature>
<evidence type="ECO:0000256" key="1">
    <source>
        <dbReference type="SAM" id="MobiDB-lite"/>
    </source>
</evidence>
<dbReference type="OrthoDB" id="8073614at2"/>
<reference evidence="3 4" key="1">
    <citation type="submission" date="2014-01" db="EMBL/GenBank/DDBJ databases">
        <title>Roseivivax isoporae LMG 25204 Genome Sequencing.</title>
        <authorList>
            <person name="Lai Q."/>
            <person name="Li G."/>
            <person name="Shao Z."/>
        </authorList>
    </citation>
    <scope>NUCLEOTIDE SEQUENCE [LARGE SCALE GENOMIC DNA]</scope>
    <source>
        <strain evidence="3 4">LMG 25204</strain>
    </source>
</reference>
<keyword evidence="4" id="KW-1185">Reference proteome</keyword>
<accession>X7FDX3</accession>
<evidence type="ECO:0000313" key="3">
    <source>
        <dbReference type="EMBL" id="ETX30244.1"/>
    </source>
</evidence>
<organism evidence="3 4">
    <name type="scientific">Roseivivax isoporae LMG 25204</name>
    <dbReference type="NCBI Taxonomy" id="1449351"/>
    <lineage>
        <taxon>Bacteria</taxon>
        <taxon>Pseudomonadati</taxon>
        <taxon>Pseudomonadota</taxon>
        <taxon>Alphaproteobacteria</taxon>
        <taxon>Rhodobacterales</taxon>
        <taxon>Roseobacteraceae</taxon>
        <taxon>Roseivivax</taxon>
    </lineage>
</organism>
<dbReference type="EMBL" id="JAME01000004">
    <property type="protein sequence ID" value="ETX30244.1"/>
    <property type="molecule type" value="Genomic_DNA"/>
</dbReference>
<dbReference type="InterPro" id="IPR028917">
    <property type="entry name" value="Tox-GHH2_domain"/>
</dbReference>
<dbReference type="AlphaFoldDB" id="X7FDX3"/>